<gene>
    <name evidence="2" type="primary">AlNc14C693G12407</name>
    <name evidence="2" type="ORF">ALNC14_139430</name>
</gene>
<protein>
    <submittedName>
        <fullName evidence="2">AlNc14C693G12407 protein</fullName>
    </submittedName>
</protein>
<accession>F0X1U5</accession>
<feature type="region of interest" description="Disordered" evidence="1">
    <location>
        <begin position="42"/>
        <end position="61"/>
    </location>
</feature>
<dbReference type="EMBL" id="FR824674">
    <property type="protein sequence ID" value="CCA27799.1"/>
    <property type="molecule type" value="Genomic_DNA"/>
</dbReference>
<feature type="compositionally biased region" description="Basic and acidic residues" evidence="1">
    <location>
        <begin position="43"/>
        <end position="55"/>
    </location>
</feature>
<evidence type="ECO:0000256" key="1">
    <source>
        <dbReference type="SAM" id="MobiDB-lite"/>
    </source>
</evidence>
<evidence type="ECO:0000313" key="2">
    <source>
        <dbReference type="EMBL" id="CCA27799.1"/>
    </source>
</evidence>
<dbReference type="AlphaFoldDB" id="F0X1U5"/>
<name>F0X1U5_9STRA</name>
<reference evidence="2" key="1">
    <citation type="journal article" date="2011" name="PLoS Biol.">
        <title>Gene gain and loss during evolution of obligate parasitism in the white rust pathogen of Arabidopsis thaliana.</title>
        <authorList>
            <person name="Kemen E."/>
            <person name="Gardiner A."/>
            <person name="Schultz-Larsen T."/>
            <person name="Kemen A.C."/>
            <person name="Balmuth A.L."/>
            <person name="Robert-Seilaniantz A."/>
            <person name="Bailey K."/>
            <person name="Holub E."/>
            <person name="Studholme D.J."/>
            <person name="Maclean D."/>
            <person name="Jones J.D."/>
        </authorList>
    </citation>
    <scope>NUCLEOTIDE SEQUENCE</scope>
</reference>
<dbReference type="HOGENOM" id="CLU_2927395_0_0_1"/>
<sequence length="61" mass="6787">MKKHQFSAHLTCEKQIWSLAHLMKPTDSNSAIQASFGACKQNAKKESSGHRKETGDETITI</sequence>
<reference evidence="2" key="2">
    <citation type="submission" date="2011-02" db="EMBL/GenBank/DDBJ databases">
        <authorList>
            <person name="MacLean D."/>
        </authorList>
    </citation>
    <scope>NUCLEOTIDE SEQUENCE</scope>
</reference>
<organism evidence="2">
    <name type="scientific">Albugo laibachii Nc14</name>
    <dbReference type="NCBI Taxonomy" id="890382"/>
    <lineage>
        <taxon>Eukaryota</taxon>
        <taxon>Sar</taxon>
        <taxon>Stramenopiles</taxon>
        <taxon>Oomycota</taxon>
        <taxon>Peronosporomycetes</taxon>
        <taxon>Albuginales</taxon>
        <taxon>Albuginaceae</taxon>
        <taxon>Albugo</taxon>
    </lineage>
</organism>
<proteinExistence type="predicted"/>